<gene>
    <name evidence="1" type="ORF">PPACK8108_LOCUS16267</name>
</gene>
<name>A0AAV0B7U8_PHAPC</name>
<sequence>MKLSLILKGLSERKGKQGWEIIVDDGRRGRGKLGYEIVDEEEERKGRLLTRGRRGREIVDEGEGMKTPSVLFLNSRTGNGRLRYALWDLIDYDEGEVPVKKFLKLILLSTVKTRKNDIISLTEGGVMIIVKRA</sequence>
<dbReference type="EMBL" id="CALTRL010004402">
    <property type="protein sequence ID" value="CAH7683030.1"/>
    <property type="molecule type" value="Genomic_DNA"/>
</dbReference>
<accession>A0AAV0B7U8</accession>
<evidence type="ECO:0000313" key="2">
    <source>
        <dbReference type="Proteomes" id="UP001153365"/>
    </source>
</evidence>
<protein>
    <submittedName>
        <fullName evidence="1">Uncharacterized protein</fullName>
    </submittedName>
</protein>
<organism evidence="1 2">
    <name type="scientific">Phakopsora pachyrhizi</name>
    <name type="common">Asian soybean rust disease fungus</name>
    <dbReference type="NCBI Taxonomy" id="170000"/>
    <lineage>
        <taxon>Eukaryota</taxon>
        <taxon>Fungi</taxon>
        <taxon>Dikarya</taxon>
        <taxon>Basidiomycota</taxon>
        <taxon>Pucciniomycotina</taxon>
        <taxon>Pucciniomycetes</taxon>
        <taxon>Pucciniales</taxon>
        <taxon>Phakopsoraceae</taxon>
        <taxon>Phakopsora</taxon>
    </lineage>
</organism>
<evidence type="ECO:0000313" key="1">
    <source>
        <dbReference type="EMBL" id="CAH7683030.1"/>
    </source>
</evidence>
<comment type="caution">
    <text evidence="1">The sequence shown here is derived from an EMBL/GenBank/DDBJ whole genome shotgun (WGS) entry which is preliminary data.</text>
</comment>
<dbReference type="AlphaFoldDB" id="A0AAV0B7U8"/>
<keyword evidence="2" id="KW-1185">Reference proteome</keyword>
<dbReference type="Proteomes" id="UP001153365">
    <property type="component" value="Unassembled WGS sequence"/>
</dbReference>
<reference evidence="1" key="1">
    <citation type="submission" date="2022-06" db="EMBL/GenBank/DDBJ databases">
        <authorList>
            <consortium name="SYNGENTA / RWTH Aachen University"/>
        </authorList>
    </citation>
    <scope>NUCLEOTIDE SEQUENCE</scope>
</reference>
<proteinExistence type="predicted"/>